<keyword evidence="3" id="KW-1185">Reference proteome</keyword>
<dbReference type="Proteomes" id="UP001642540">
    <property type="component" value="Unassembled WGS sequence"/>
</dbReference>
<feature type="region of interest" description="Disordered" evidence="1">
    <location>
        <begin position="16"/>
        <end position="84"/>
    </location>
</feature>
<feature type="compositionally biased region" description="Basic and acidic residues" evidence="1">
    <location>
        <begin position="46"/>
        <end position="56"/>
    </location>
</feature>
<dbReference type="EMBL" id="CAXLJM020000065">
    <property type="protein sequence ID" value="CAL8120997.1"/>
    <property type="molecule type" value="Genomic_DNA"/>
</dbReference>
<protein>
    <submittedName>
        <fullName evidence="2">Uncharacterized protein</fullName>
    </submittedName>
</protein>
<evidence type="ECO:0000313" key="3">
    <source>
        <dbReference type="Proteomes" id="UP001642540"/>
    </source>
</evidence>
<reference evidence="2 3" key="1">
    <citation type="submission" date="2024-08" db="EMBL/GenBank/DDBJ databases">
        <authorList>
            <person name="Cucini C."/>
            <person name="Frati F."/>
        </authorList>
    </citation>
    <scope>NUCLEOTIDE SEQUENCE [LARGE SCALE GENOMIC DNA]</scope>
</reference>
<proteinExistence type="predicted"/>
<evidence type="ECO:0000313" key="2">
    <source>
        <dbReference type="EMBL" id="CAL8120997.1"/>
    </source>
</evidence>
<evidence type="ECO:0000256" key="1">
    <source>
        <dbReference type="SAM" id="MobiDB-lite"/>
    </source>
</evidence>
<comment type="caution">
    <text evidence="2">The sequence shown here is derived from an EMBL/GenBank/DDBJ whole genome shotgun (WGS) entry which is preliminary data.</text>
</comment>
<sequence>MGLLISSLAEQLGFPRPSCQEIRNGKRVTGKETSPELQSEPNFSRFVREDRPKIEVGDDDNNDQEASENTGNSADADIGSHSRSSFGGGHELIMILDITWEDLLKDSTFETSAREAGAEEKTSKTLELDASATLATSGVVNREPEKWIVMVHGFVSTNKS</sequence>
<organism evidence="2 3">
    <name type="scientific">Orchesella dallaii</name>
    <dbReference type="NCBI Taxonomy" id="48710"/>
    <lineage>
        <taxon>Eukaryota</taxon>
        <taxon>Metazoa</taxon>
        <taxon>Ecdysozoa</taxon>
        <taxon>Arthropoda</taxon>
        <taxon>Hexapoda</taxon>
        <taxon>Collembola</taxon>
        <taxon>Entomobryomorpha</taxon>
        <taxon>Entomobryoidea</taxon>
        <taxon>Orchesellidae</taxon>
        <taxon>Orchesellinae</taxon>
        <taxon>Orchesella</taxon>
    </lineage>
</organism>
<name>A0ABP1R9H4_9HEXA</name>
<gene>
    <name evidence="2" type="ORF">ODALV1_LOCUS19172</name>
</gene>
<feature type="compositionally biased region" description="Acidic residues" evidence="1">
    <location>
        <begin position="57"/>
        <end position="66"/>
    </location>
</feature>
<accession>A0ABP1R9H4</accession>